<keyword evidence="2" id="KW-0812">Transmembrane</keyword>
<feature type="transmembrane region" description="Helical" evidence="2">
    <location>
        <begin position="86"/>
        <end position="104"/>
    </location>
</feature>
<proteinExistence type="predicted"/>
<gene>
    <name evidence="3" type="ORF">PF008_g27909</name>
</gene>
<feature type="transmembrane region" description="Helical" evidence="2">
    <location>
        <begin position="40"/>
        <end position="66"/>
    </location>
</feature>
<organism evidence="3 4">
    <name type="scientific">Phytophthora fragariae</name>
    <dbReference type="NCBI Taxonomy" id="53985"/>
    <lineage>
        <taxon>Eukaryota</taxon>
        <taxon>Sar</taxon>
        <taxon>Stramenopiles</taxon>
        <taxon>Oomycota</taxon>
        <taxon>Peronosporomycetes</taxon>
        <taxon>Peronosporales</taxon>
        <taxon>Peronosporaceae</taxon>
        <taxon>Phytophthora</taxon>
    </lineage>
</organism>
<evidence type="ECO:0000313" key="4">
    <source>
        <dbReference type="Proteomes" id="UP000486351"/>
    </source>
</evidence>
<name>A0A6G0QCZ0_9STRA</name>
<evidence type="ECO:0000256" key="1">
    <source>
        <dbReference type="SAM" id="MobiDB-lite"/>
    </source>
</evidence>
<reference evidence="3 4" key="1">
    <citation type="submission" date="2018-09" db="EMBL/GenBank/DDBJ databases">
        <title>Genomic investigation of the strawberry pathogen Phytophthora fragariae indicates pathogenicity is determined by transcriptional variation in three key races.</title>
        <authorList>
            <person name="Adams T.M."/>
            <person name="Armitage A.D."/>
            <person name="Sobczyk M.K."/>
            <person name="Bates H.J."/>
            <person name="Dunwell J.M."/>
            <person name="Nellist C.F."/>
            <person name="Harrison R.J."/>
        </authorList>
    </citation>
    <scope>NUCLEOTIDE SEQUENCE [LARGE SCALE GENOMIC DNA]</scope>
    <source>
        <strain evidence="3 4">NOV-77</strain>
    </source>
</reference>
<evidence type="ECO:0000256" key="2">
    <source>
        <dbReference type="SAM" id="Phobius"/>
    </source>
</evidence>
<dbReference type="EMBL" id="QXFY01003883">
    <property type="protein sequence ID" value="KAE9281354.1"/>
    <property type="molecule type" value="Genomic_DNA"/>
</dbReference>
<feature type="region of interest" description="Disordered" evidence="1">
    <location>
        <begin position="1"/>
        <end position="24"/>
    </location>
</feature>
<dbReference type="Proteomes" id="UP000486351">
    <property type="component" value="Unassembled WGS sequence"/>
</dbReference>
<keyword evidence="2" id="KW-0472">Membrane</keyword>
<protein>
    <submittedName>
        <fullName evidence="3">Uncharacterized protein</fullName>
    </submittedName>
</protein>
<evidence type="ECO:0000313" key="3">
    <source>
        <dbReference type="EMBL" id="KAE9281354.1"/>
    </source>
</evidence>
<sequence length="202" mass="23201">MVRPPPSKQTALTPTSGVGGSARKRPDSVALELHPVPFRLAWVLVITAHTLCGMFLLISAATYYYYLTDPIMGYYVHLWAPTTGNQHYGLYALVFACIYCLHLSRTLKLIYCSIRECQLAYKRREKLTIAHVKTVGSQRLSRTHATGLLRPLKRVWKALFSQEGLFGVENEHFLTVYMFRDMLELSSQTYQAYQYSRFLPRV</sequence>
<keyword evidence="2" id="KW-1133">Transmembrane helix</keyword>
<comment type="caution">
    <text evidence="3">The sequence shown here is derived from an EMBL/GenBank/DDBJ whole genome shotgun (WGS) entry which is preliminary data.</text>
</comment>
<accession>A0A6G0QCZ0</accession>
<dbReference type="AlphaFoldDB" id="A0A6G0QCZ0"/>